<organism evidence="1 2">
    <name type="scientific">Araneus ventricosus</name>
    <name type="common">Orbweaver spider</name>
    <name type="synonym">Epeira ventricosa</name>
    <dbReference type="NCBI Taxonomy" id="182803"/>
    <lineage>
        <taxon>Eukaryota</taxon>
        <taxon>Metazoa</taxon>
        <taxon>Ecdysozoa</taxon>
        <taxon>Arthropoda</taxon>
        <taxon>Chelicerata</taxon>
        <taxon>Arachnida</taxon>
        <taxon>Araneae</taxon>
        <taxon>Araneomorphae</taxon>
        <taxon>Entelegynae</taxon>
        <taxon>Araneoidea</taxon>
        <taxon>Araneidae</taxon>
        <taxon>Araneus</taxon>
    </lineage>
</organism>
<sequence>MDSSNNKELQFASEGNLKCRLLSYLHHFIQYTQYNFEKPDTCKMHTDYSIYLQEQFTKRASKRLDRLYKVPPNSPSEGLQIVARTLHLSSPSGVHFNGLLHTIVNEIKNANSLATGYS</sequence>
<dbReference type="Proteomes" id="UP000499080">
    <property type="component" value="Unassembled WGS sequence"/>
</dbReference>
<accession>A0A4Y2E0L9</accession>
<keyword evidence="2" id="KW-1185">Reference proteome</keyword>
<gene>
    <name evidence="1" type="ORF">AVEN_161044_1</name>
</gene>
<dbReference type="EMBL" id="BGPR01000460">
    <property type="protein sequence ID" value="GBM21425.1"/>
    <property type="molecule type" value="Genomic_DNA"/>
</dbReference>
<protein>
    <submittedName>
        <fullName evidence="1">Uncharacterized protein</fullName>
    </submittedName>
</protein>
<reference evidence="1 2" key="1">
    <citation type="journal article" date="2019" name="Sci. Rep.">
        <title>Orb-weaving spider Araneus ventricosus genome elucidates the spidroin gene catalogue.</title>
        <authorList>
            <person name="Kono N."/>
            <person name="Nakamura H."/>
            <person name="Ohtoshi R."/>
            <person name="Moran D.A.P."/>
            <person name="Shinohara A."/>
            <person name="Yoshida Y."/>
            <person name="Fujiwara M."/>
            <person name="Mori M."/>
            <person name="Tomita M."/>
            <person name="Arakawa K."/>
        </authorList>
    </citation>
    <scope>NUCLEOTIDE SEQUENCE [LARGE SCALE GENOMIC DNA]</scope>
</reference>
<evidence type="ECO:0000313" key="2">
    <source>
        <dbReference type="Proteomes" id="UP000499080"/>
    </source>
</evidence>
<name>A0A4Y2E0L9_ARAVE</name>
<proteinExistence type="predicted"/>
<comment type="caution">
    <text evidence="1">The sequence shown here is derived from an EMBL/GenBank/DDBJ whole genome shotgun (WGS) entry which is preliminary data.</text>
</comment>
<dbReference type="AlphaFoldDB" id="A0A4Y2E0L9"/>
<evidence type="ECO:0000313" key="1">
    <source>
        <dbReference type="EMBL" id="GBM21425.1"/>
    </source>
</evidence>